<evidence type="ECO:0000256" key="2">
    <source>
        <dbReference type="PROSITE-ProRule" id="PRU00104"/>
    </source>
</evidence>
<gene>
    <name evidence="4" type="ORF">SNE40_004781</name>
</gene>
<sequence>MFVLWKYNIVKNDELIVMAKNQTSCPICKKSFEKEEIEIHAALCGDVENNEPQPPAKTKPLHSTLQEAIEILSSTVYTNKTQNNISVIRRIFMTTAMQQLEDIDWNCKLNICFIGEEGFDSGGLGREFFSLFFKQTPLFDSGAFTVNSEYLEKKQYVLLGKIVAIAILHGHAGPQSLHPHITDYILSMQEPDFNQIPLNVVRADVRHAIDEITTSTNMKDQDNMYVDLLEIAGFLKLLTAENKNDAVLSLKTHFAFYKFLPPILQFIEGLTLHNVLTELKNFSVEGKKCLQMNSYNDAAPVIDFYKPSYSKDENLKQKEEVCVYNFHQFLRKLQRGKICSKWVSLEDDSEEDVVLHLGHFLQAAVGSPTLPRDIICGLLIFDHSSKDLTTVNTCAPSITFKKIDEIQTYDNFEDSLINIIVCAYGFGIE</sequence>
<proteinExistence type="predicted"/>
<dbReference type="EMBL" id="JAZGQO010000003">
    <property type="protein sequence ID" value="KAK6188641.1"/>
    <property type="molecule type" value="Genomic_DNA"/>
</dbReference>
<evidence type="ECO:0000259" key="3">
    <source>
        <dbReference type="PROSITE" id="PS50237"/>
    </source>
</evidence>
<dbReference type="Proteomes" id="UP001347796">
    <property type="component" value="Unassembled WGS sequence"/>
</dbReference>
<name>A0AAN8KCP2_PATCE</name>
<accession>A0AAN8KCP2</accession>
<evidence type="ECO:0000256" key="1">
    <source>
        <dbReference type="ARBA" id="ARBA00022786"/>
    </source>
</evidence>
<evidence type="ECO:0000313" key="5">
    <source>
        <dbReference type="Proteomes" id="UP001347796"/>
    </source>
</evidence>
<dbReference type="InterPro" id="IPR000569">
    <property type="entry name" value="HECT_dom"/>
</dbReference>
<dbReference type="InterPro" id="IPR035983">
    <property type="entry name" value="Hect_E3_ubiquitin_ligase"/>
</dbReference>
<keyword evidence="5" id="KW-1185">Reference proteome</keyword>
<reference evidence="4 5" key="1">
    <citation type="submission" date="2024-01" db="EMBL/GenBank/DDBJ databases">
        <title>The genome of the rayed Mediterranean limpet Patella caerulea (Linnaeus, 1758).</title>
        <authorList>
            <person name="Anh-Thu Weber A."/>
            <person name="Halstead-Nussloch G."/>
        </authorList>
    </citation>
    <scope>NUCLEOTIDE SEQUENCE [LARGE SCALE GENOMIC DNA]</scope>
    <source>
        <strain evidence="4">AATW-2023a</strain>
        <tissue evidence="4">Whole specimen</tissue>
    </source>
</reference>
<feature type="domain" description="HECT" evidence="3">
    <location>
        <begin position="101"/>
        <end position="158"/>
    </location>
</feature>
<evidence type="ECO:0000313" key="4">
    <source>
        <dbReference type="EMBL" id="KAK6188641.1"/>
    </source>
</evidence>
<dbReference type="SUPFAM" id="SSF56204">
    <property type="entry name" value="Hect, E3 ligase catalytic domain"/>
    <property type="match status" value="1"/>
</dbReference>
<protein>
    <recommendedName>
        <fullName evidence="3">HECT domain-containing protein</fullName>
    </recommendedName>
</protein>
<keyword evidence="1 2" id="KW-0833">Ubl conjugation pathway</keyword>
<dbReference type="PROSITE" id="PS50237">
    <property type="entry name" value="HECT"/>
    <property type="match status" value="1"/>
</dbReference>
<comment type="caution">
    <text evidence="2">Lacks conserved residue(s) required for the propagation of feature annotation.</text>
</comment>
<dbReference type="AlphaFoldDB" id="A0AAN8KCP2"/>
<dbReference type="GO" id="GO:0004842">
    <property type="term" value="F:ubiquitin-protein transferase activity"/>
    <property type="evidence" value="ECO:0007669"/>
    <property type="project" value="InterPro"/>
</dbReference>
<comment type="caution">
    <text evidence="4">The sequence shown here is derived from an EMBL/GenBank/DDBJ whole genome shotgun (WGS) entry which is preliminary data.</text>
</comment>
<dbReference type="Gene3D" id="3.90.1750.10">
    <property type="entry name" value="Hect, E3 ligase catalytic domains"/>
    <property type="match status" value="1"/>
</dbReference>
<organism evidence="4 5">
    <name type="scientific">Patella caerulea</name>
    <name type="common">Rayed Mediterranean limpet</name>
    <dbReference type="NCBI Taxonomy" id="87958"/>
    <lineage>
        <taxon>Eukaryota</taxon>
        <taxon>Metazoa</taxon>
        <taxon>Spiralia</taxon>
        <taxon>Lophotrochozoa</taxon>
        <taxon>Mollusca</taxon>
        <taxon>Gastropoda</taxon>
        <taxon>Patellogastropoda</taxon>
        <taxon>Patelloidea</taxon>
        <taxon>Patellidae</taxon>
        <taxon>Patella</taxon>
    </lineage>
</organism>